<evidence type="ECO:0000313" key="2">
    <source>
        <dbReference type="Proteomes" id="UP000002008"/>
    </source>
</evidence>
<dbReference type="InterPro" id="IPR018641">
    <property type="entry name" value="Trfase_1_rSAM/seldom-assoc"/>
</dbReference>
<gene>
    <name evidence="1" type="ordered locus">Caur_1299</name>
</gene>
<dbReference type="EnsemblBacteria" id="ABY34527">
    <property type="protein sequence ID" value="ABY34527"/>
    <property type="gene ID" value="Caur_1299"/>
</dbReference>
<dbReference type="NCBIfam" id="TIGR04282">
    <property type="entry name" value="glyco_like_cofC"/>
    <property type="match status" value="1"/>
</dbReference>
<dbReference type="Proteomes" id="UP000002008">
    <property type="component" value="Chromosome"/>
</dbReference>
<reference evidence="2" key="1">
    <citation type="journal article" date="2011" name="BMC Genomics">
        <title>Complete genome sequence of the filamentous anoxygenic phototrophic bacterium Chloroflexus aurantiacus.</title>
        <authorList>
            <person name="Tang K.H."/>
            <person name="Barry K."/>
            <person name="Chertkov O."/>
            <person name="Dalin E."/>
            <person name="Han C.S."/>
            <person name="Hauser L.J."/>
            <person name="Honchak B.M."/>
            <person name="Karbach L.E."/>
            <person name="Land M.L."/>
            <person name="Lapidus A."/>
            <person name="Larimer F.W."/>
            <person name="Mikhailova N."/>
            <person name="Pitluck S."/>
            <person name="Pierson B.K."/>
            <person name="Blankenship R.E."/>
        </authorList>
    </citation>
    <scope>NUCLEOTIDE SEQUENCE [LARGE SCALE GENOMIC DNA]</scope>
    <source>
        <strain evidence="2">ATCC 29366 / DSM 635 / J-10-fl</strain>
    </source>
</reference>
<dbReference type="KEGG" id="cau:Caur_1299"/>
<keyword evidence="2" id="KW-1185">Reference proteome</keyword>
<accession>A9W9P1</accession>
<dbReference type="Gene3D" id="3.90.550.10">
    <property type="entry name" value="Spore Coat Polysaccharide Biosynthesis Protein SpsA, Chain A"/>
    <property type="match status" value="1"/>
</dbReference>
<dbReference type="InParanoid" id="A9W9P1"/>
<dbReference type="EMBL" id="CP000909">
    <property type="protein sequence ID" value="ABY34527.1"/>
    <property type="molecule type" value="Genomic_DNA"/>
</dbReference>
<sequence length="237" mass="25837">MHRSRRLHLNRRYRHAVSVHPALVMMARRPEPGRVKTRLCPPLTPEQATTLYEAFLYDLTALLRSVRGVQPIIAYAPETAADYFARLAPDLAHRPQVGADLGERLANITDALLNEGAPAVVVIGSDSPDLPVAFIEQAIAELAQGADLVLGPASDGGYYLVGLRRPAPTLFTGVTMSTPTVLRDTLAIAEQLRLQTSLLPLWYDIDTFTDLHRLIASSASLTHTRPLLEHVLAQAGG</sequence>
<dbReference type="PANTHER" id="PTHR36529">
    <property type="entry name" value="SLL1095 PROTEIN"/>
    <property type="match status" value="1"/>
</dbReference>
<dbReference type="eggNOG" id="COG3222">
    <property type="taxonomic scope" value="Bacteria"/>
</dbReference>
<dbReference type="InterPro" id="IPR029044">
    <property type="entry name" value="Nucleotide-diphossugar_trans"/>
</dbReference>
<dbReference type="PATRIC" id="fig|324602.8.peg.1488"/>
<protein>
    <recommendedName>
        <fullName evidence="3">Glycosyltransferase</fullName>
    </recommendedName>
</protein>
<dbReference type="STRING" id="324602.Caur_1299"/>
<name>A9W9P1_CHLAA</name>
<dbReference type="PANTHER" id="PTHR36529:SF1">
    <property type="entry name" value="GLYCOSYLTRANSFERASE"/>
    <property type="match status" value="1"/>
</dbReference>
<proteinExistence type="predicted"/>
<evidence type="ECO:0008006" key="3">
    <source>
        <dbReference type="Google" id="ProtNLM"/>
    </source>
</evidence>
<dbReference type="HOGENOM" id="CLU_075662_2_0_0"/>
<dbReference type="SUPFAM" id="SSF53448">
    <property type="entry name" value="Nucleotide-diphospho-sugar transferases"/>
    <property type="match status" value="1"/>
</dbReference>
<dbReference type="AlphaFoldDB" id="A9W9P1"/>
<dbReference type="Pfam" id="PF09837">
    <property type="entry name" value="DUF2064"/>
    <property type="match status" value="1"/>
</dbReference>
<organism evidence="1 2">
    <name type="scientific">Chloroflexus aurantiacus (strain ATCC 29366 / DSM 635 / J-10-fl)</name>
    <dbReference type="NCBI Taxonomy" id="324602"/>
    <lineage>
        <taxon>Bacteria</taxon>
        <taxon>Bacillati</taxon>
        <taxon>Chloroflexota</taxon>
        <taxon>Chloroflexia</taxon>
        <taxon>Chloroflexales</taxon>
        <taxon>Chloroflexineae</taxon>
        <taxon>Chloroflexaceae</taxon>
        <taxon>Chloroflexus</taxon>
    </lineage>
</organism>
<evidence type="ECO:0000313" key="1">
    <source>
        <dbReference type="EMBL" id="ABY34527.1"/>
    </source>
</evidence>